<proteinExistence type="predicted"/>
<protein>
    <submittedName>
        <fullName evidence="1">Uncharacterized protein</fullName>
    </submittedName>
</protein>
<reference evidence="1" key="1">
    <citation type="submission" date="2018-05" db="EMBL/GenBank/DDBJ databases">
        <authorList>
            <person name="Lanie J.A."/>
            <person name="Ng W.-L."/>
            <person name="Kazmierczak K.M."/>
            <person name="Andrzejewski T.M."/>
            <person name="Davidsen T.M."/>
            <person name="Wayne K.J."/>
            <person name="Tettelin H."/>
            <person name="Glass J.I."/>
            <person name="Rusch D."/>
            <person name="Podicherti R."/>
            <person name="Tsui H.-C.T."/>
            <person name="Winkler M.E."/>
        </authorList>
    </citation>
    <scope>NUCLEOTIDE SEQUENCE</scope>
</reference>
<gene>
    <name evidence="1" type="ORF">METZ01_LOCUS364632</name>
</gene>
<evidence type="ECO:0000313" key="1">
    <source>
        <dbReference type="EMBL" id="SVD11778.1"/>
    </source>
</evidence>
<accession>A0A382SRH0</accession>
<name>A0A382SRH0_9ZZZZ</name>
<dbReference type="EMBL" id="UINC01130610">
    <property type="protein sequence ID" value="SVD11778.1"/>
    <property type="molecule type" value="Genomic_DNA"/>
</dbReference>
<sequence length="33" mass="3536">MIKYLKKHCSVYGSGDATNGGLCSLYSGHGWDS</sequence>
<feature type="non-terminal residue" evidence="1">
    <location>
        <position position="33"/>
    </location>
</feature>
<organism evidence="1">
    <name type="scientific">marine metagenome</name>
    <dbReference type="NCBI Taxonomy" id="408172"/>
    <lineage>
        <taxon>unclassified sequences</taxon>
        <taxon>metagenomes</taxon>
        <taxon>ecological metagenomes</taxon>
    </lineage>
</organism>
<dbReference type="AlphaFoldDB" id="A0A382SRH0"/>